<dbReference type="Proteomes" id="UP001432146">
    <property type="component" value="Unassembled WGS sequence"/>
</dbReference>
<name>A0AAW1AEY5_9HYME</name>
<gene>
    <name evidence="1" type="ORF">QLX08_002217</name>
</gene>
<organism evidence="1 2">
    <name type="scientific">Tetragonisca angustula</name>
    <dbReference type="NCBI Taxonomy" id="166442"/>
    <lineage>
        <taxon>Eukaryota</taxon>
        <taxon>Metazoa</taxon>
        <taxon>Ecdysozoa</taxon>
        <taxon>Arthropoda</taxon>
        <taxon>Hexapoda</taxon>
        <taxon>Insecta</taxon>
        <taxon>Pterygota</taxon>
        <taxon>Neoptera</taxon>
        <taxon>Endopterygota</taxon>
        <taxon>Hymenoptera</taxon>
        <taxon>Apocrita</taxon>
        <taxon>Aculeata</taxon>
        <taxon>Apoidea</taxon>
        <taxon>Anthophila</taxon>
        <taxon>Apidae</taxon>
        <taxon>Tetragonisca</taxon>
    </lineage>
</organism>
<accession>A0AAW1AEY5</accession>
<comment type="caution">
    <text evidence="1">The sequence shown here is derived from an EMBL/GenBank/DDBJ whole genome shotgun (WGS) entry which is preliminary data.</text>
</comment>
<proteinExistence type="predicted"/>
<evidence type="ECO:0000313" key="1">
    <source>
        <dbReference type="EMBL" id="KAK9307631.1"/>
    </source>
</evidence>
<evidence type="ECO:0000313" key="2">
    <source>
        <dbReference type="Proteomes" id="UP001432146"/>
    </source>
</evidence>
<reference evidence="1 2" key="1">
    <citation type="submission" date="2024-05" db="EMBL/GenBank/DDBJ databases">
        <title>The nuclear and mitochondrial genome assemblies of Tetragonisca angustula (Apidae: Meliponini), a tiny yet remarkable pollinator in the Neotropics.</title>
        <authorList>
            <person name="Ferrari R."/>
            <person name="Ricardo P.C."/>
            <person name="Dias F.C."/>
            <person name="Araujo N.S."/>
            <person name="Soares D.O."/>
            <person name="Zhou Q.-S."/>
            <person name="Zhu C.-D."/>
            <person name="Coutinho L."/>
            <person name="Airas M.C."/>
            <person name="Batista T.M."/>
        </authorList>
    </citation>
    <scope>NUCLEOTIDE SEQUENCE [LARGE SCALE GENOMIC DNA]</scope>
    <source>
        <strain evidence="1">ASF017062</strain>
        <tissue evidence="1">Abdomen</tissue>
    </source>
</reference>
<protein>
    <submittedName>
        <fullName evidence="1">Uncharacterized protein</fullName>
    </submittedName>
</protein>
<dbReference type="EMBL" id="JAWNGG020000028">
    <property type="protein sequence ID" value="KAK9307631.1"/>
    <property type="molecule type" value="Genomic_DNA"/>
</dbReference>
<dbReference type="AlphaFoldDB" id="A0AAW1AEY5"/>
<keyword evidence="2" id="KW-1185">Reference proteome</keyword>
<sequence>MERLNGSDERLGKKEAAARLQLEFPTLQSNGKEEQIRVRRGALTIGSATPVDAGIRASTTIDTIRAIITKGKEEKRELRSRQV</sequence>